<keyword evidence="4" id="KW-1185">Reference proteome</keyword>
<dbReference type="Gene3D" id="1.20.900.10">
    <property type="entry name" value="Dbl homology (DH) domain"/>
    <property type="match status" value="1"/>
</dbReference>
<feature type="region of interest" description="Disordered" evidence="1">
    <location>
        <begin position="553"/>
        <end position="625"/>
    </location>
</feature>
<dbReference type="InterPro" id="IPR051092">
    <property type="entry name" value="FYVE_RhoGEF_PH"/>
</dbReference>
<dbReference type="PANTHER" id="PTHR12673">
    <property type="entry name" value="FACIOGENITAL DYSPLASIA PROTEIN"/>
    <property type="match status" value="1"/>
</dbReference>
<dbReference type="AlphaFoldDB" id="A0A8H6XAI3"/>
<feature type="region of interest" description="Disordered" evidence="1">
    <location>
        <begin position="48"/>
        <end position="120"/>
    </location>
</feature>
<reference evidence="3" key="1">
    <citation type="submission" date="2020-05" db="EMBL/GenBank/DDBJ databases">
        <title>Mycena genomes resolve the evolution of fungal bioluminescence.</title>
        <authorList>
            <person name="Tsai I.J."/>
        </authorList>
    </citation>
    <scope>NUCLEOTIDE SEQUENCE</scope>
    <source>
        <strain evidence="3">160909Yilan</strain>
    </source>
</reference>
<evidence type="ECO:0000259" key="2">
    <source>
        <dbReference type="PROSITE" id="PS50010"/>
    </source>
</evidence>
<feature type="region of interest" description="Disordered" evidence="1">
    <location>
        <begin position="136"/>
        <end position="244"/>
    </location>
</feature>
<feature type="compositionally biased region" description="Low complexity" evidence="1">
    <location>
        <begin position="323"/>
        <end position="334"/>
    </location>
</feature>
<proteinExistence type="predicted"/>
<feature type="compositionally biased region" description="Basic and acidic residues" evidence="1">
    <location>
        <begin position="572"/>
        <end position="589"/>
    </location>
</feature>
<dbReference type="OrthoDB" id="660555at2759"/>
<dbReference type="Pfam" id="PF00621">
    <property type="entry name" value="RhoGEF"/>
    <property type="match status" value="1"/>
</dbReference>
<name>A0A8H6XAI3_9AGAR</name>
<dbReference type="PROSITE" id="PS50010">
    <property type="entry name" value="DH_2"/>
    <property type="match status" value="1"/>
</dbReference>
<evidence type="ECO:0000313" key="3">
    <source>
        <dbReference type="EMBL" id="KAF7337472.1"/>
    </source>
</evidence>
<protein>
    <submittedName>
        <fullName evidence="3">DH domain-containing protein</fullName>
    </submittedName>
</protein>
<dbReference type="PANTHER" id="PTHR12673:SF159">
    <property type="entry name" value="LD03170P"/>
    <property type="match status" value="1"/>
</dbReference>
<evidence type="ECO:0000313" key="4">
    <source>
        <dbReference type="Proteomes" id="UP000623467"/>
    </source>
</evidence>
<dbReference type="GO" id="GO:0005085">
    <property type="term" value="F:guanyl-nucleotide exchange factor activity"/>
    <property type="evidence" value="ECO:0007669"/>
    <property type="project" value="InterPro"/>
</dbReference>
<dbReference type="SUPFAM" id="SSF48065">
    <property type="entry name" value="DBL homology domain (DH-domain)"/>
    <property type="match status" value="1"/>
</dbReference>
<feature type="compositionally biased region" description="Low complexity" evidence="1">
    <location>
        <begin position="203"/>
        <end position="212"/>
    </location>
</feature>
<organism evidence="3 4">
    <name type="scientific">Mycena sanguinolenta</name>
    <dbReference type="NCBI Taxonomy" id="230812"/>
    <lineage>
        <taxon>Eukaryota</taxon>
        <taxon>Fungi</taxon>
        <taxon>Dikarya</taxon>
        <taxon>Basidiomycota</taxon>
        <taxon>Agaricomycotina</taxon>
        <taxon>Agaricomycetes</taxon>
        <taxon>Agaricomycetidae</taxon>
        <taxon>Agaricales</taxon>
        <taxon>Marasmiineae</taxon>
        <taxon>Mycenaceae</taxon>
        <taxon>Mycena</taxon>
    </lineage>
</organism>
<sequence length="686" mass="74840">MPLDEKLRSCGDPSDLVVYFFTSVLNWRNKPVVVAGVDDDGGDAFGIVSDNDKVLPPTPRPMPPSIAQLAFPSPDESSSPSDSSNASHEPFDLSKYDVAAPRHPKKLKKPPPSSYPFSFIPENPAPEANFPYAFHRYRSTPTPTNPTPNAVAVSARPLSMHPPEPPRKLTKRRPSIPEPPHTAAPDLSMTRIVDPQPPPQPPLLRRSTLSFTRLRRKKTSSKSTLSEDGHSVLPALPPSSPLTLDIPTYRPFHARKRDSWHLQPALQPPADQRYSSPPATGDLVSEFAWTGASKALDTVLRARGGWRSAWSLSESLPQDQAAPPSLRPRSNSRPKFTLGPDEEETESPGGSPVLRPTRPPFLRRSAVASSPKRRWTLAMALADEEISDEALVEKLEALRSRSRAASFVDCPINADDGDVSEWDGVWAAYDDELDADAPPPLPPKDETLGHAQRTASMPALPSHSTPMWQSARRALLTCRELVRTERHYLASLHLLLNGGTRQPPPPLMRAMEDDPSAWGVAAAFVGAEDGVEAALVAWCGVVGAWFVDGDGSGDGAKTTRRLSKMRTGSIHGRAERDSSNVHDLNDGAEKPGTGKPAKKRGPPSPVSATSRAVSKKERDARPTVRDLAILPTQRVMRYVLLYRDLLEHTPSSSPSRALVARAVDAAMRIAQRCDRAQGNAAFLQRH</sequence>
<feature type="domain" description="DH" evidence="2">
    <location>
        <begin position="624"/>
        <end position="676"/>
    </location>
</feature>
<dbReference type="EMBL" id="JACAZH010000033">
    <property type="protein sequence ID" value="KAF7337472.1"/>
    <property type="molecule type" value="Genomic_DNA"/>
</dbReference>
<accession>A0A8H6XAI3</accession>
<evidence type="ECO:0000256" key="1">
    <source>
        <dbReference type="SAM" id="MobiDB-lite"/>
    </source>
</evidence>
<dbReference type="GO" id="GO:0005737">
    <property type="term" value="C:cytoplasm"/>
    <property type="evidence" value="ECO:0007669"/>
    <property type="project" value="TreeGrafter"/>
</dbReference>
<feature type="compositionally biased region" description="Low complexity" evidence="1">
    <location>
        <begin position="72"/>
        <end position="84"/>
    </location>
</feature>
<dbReference type="InterPro" id="IPR000219">
    <property type="entry name" value="DH_dom"/>
</dbReference>
<dbReference type="InterPro" id="IPR035899">
    <property type="entry name" value="DBL_dom_sf"/>
</dbReference>
<feature type="region of interest" description="Disordered" evidence="1">
    <location>
        <begin position="314"/>
        <end position="366"/>
    </location>
</feature>
<dbReference type="Proteomes" id="UP000623467">
    <property type="component" value="Unassembled WGS sequence"/>
</dbReference>
<gene>
    <name evidence="3" type="ORF">MSAN_02220200</name>
</gene>
<comment type="caution">
    <text evidence="3">The sequence shown here is derived from an EMBL/GenBank/DDBJ whole genome shotgun (WGS) entry which is preliminary data.</text>
</comment>
<feature type="compositionally biased region" description="Basic and acidic residues" evidence="1">
    <location>
        <begin position="614"/>
        <end position="624"/>
    </location>
</feature>